<reference evidence="13 14" key="1">
    <citation type="submission" date="2022-12" db="EMBL/GenBank/DDBJ databases">
        <title>Chromosome-scale assembly of the Ensete ventricosum genome.</title>
        <authorList>
            <person name="Dussert Y."/>
            <person name="Stocks J."/>
            <person name="Wendawek A."/>
            <person name="Woldeyes F."/>
            <person name="Nichols R.A."/>
            <person name="Borrell J.S."/>
        </authorList>
    </citation>
    <scope>NUCLEOTIDE SEQUENCE [LARGE SCALE GENOMIC DNA]</scope>
    <source>
        <strain evidence="14">cv. Maze</strain>
        <tissue evidence="13">Seeds</tissue>
    </source>
</reference>
<dbReference type="GO" id="GO:0005524">
    <property type="term" value="F:ATP binding"/>
    <property type="evidence" value="ECO:0007669"/>
    <property type="project" value="InterPro"/>
</dbReference>
<evidence type="ECO:0000256" key="2">
    <source>
        <dbReference type="ARBA" id="ARBA00022553"/>
    </source>
</evidence>
<evidence type="ECO:0000256" key="6">
    <source>
        <dbReference type="ARBA" id="ARBA00022737"/>
    </source>
</evidence>
<keyword evidence="6" id="KW-0677">Repeat</keyword>
<dbReference type="SUPFAM" id="SSF56112">
    <property type="entry name" value="Protein kinase-like (PK-like)"/>
    <property type="match status" value="1"/>
</dbReference>
<keyword evidence="2" id="KW-0597">Phosphoprotein</keyword>
<gene>
    <name evidence="13" type="ORF">OPV22_033340</name>
</gene>
<keyword evidence="3" id="KW-0433">Leucine-rich repeat</keyword>
<evidence type="ECO:0000313" key="14">
    <source>
        <dbReference type="Proteomes" id="UP001222027"/>
    </source>
</evidence>
<dbReference type="SMART" id="SM00369">
    <property type="entry name" value="LRR_TYP"/>
    <property type="match status" value="2"/>
</dbReference>
<feature type="region of interest" description="Disordered" evidence="10">
    <location>
        <begin position="452"/>
        <end position="536"/>
    </location>
</feature>
<keyword evidence="5" id="KW-0732">Signal</keyword>
<dbReference type="PANTHER" id="PTHR48007:SF47">
    <property type="entry name" value="PROTEIN KINASE DOMAIN-CONTAINING PROTEIN"/>
    <property type="match status" value="1"/>
</dbReference>
<feature type="compositionally biased region" description="Low complexity" evidence="10">
    <location>
        <begin position="726"/>
        <end position="739"/>
    </location>
</feature>
<keyword evidence="14" id="KW-1185">Reference proteome</keyword>
<evidence type="ECO:0000256" key="1">
    <source>
        <dbReference type="ARBA" id="ARBA00004167"/>
    </source>
</evidence>
<dbReference type="FunFam" id="3.80.10.10:FF:000722">
    <property type="entry name" value="Leucine-rich repeat receptor-like protein kinase"/>
    <property type="match status" value="1"/>
</dbReference>
<evidence type="ECO:0000256" key="10">
    <source>
        <dbReference type="SAM" id="MobiDB-lite"/>
    </source>
</evidence>
<dbReference type="InterPro" id="IPR011009">
    <property type="entry name" value="Kinase-like_dom_sf"/>
</dbReference>
<feature type="transmembrane region" description="Helical" evidence="11">
    <location>
        <begin position="417"/>
        <end position="441"/>
    </location>
</feature>
<keyword evidence="7 11" id="KW-1133">Transmembrane helix</keyword>
<name>A0AAV8PU19_ENSVE</name>
<organism evidence="13 14">
    <name type="scientific">Ensete ventricosum</name>
    <name type="common">Abyssinian banana</name>
    <name type="synonym">Musa ensete</name>
    <dbReference type="NCBI Taxonomy" id="4639"/>
    <lineage>
        <taxon>Eukaryota</taxon>
        <taxon>Viridiplantae</taxon>
        <taxon>Streptophyta</taxon>
        <taxon>Embryophyta</taxon>
        <taxon>Tracheophyta</taxon>
        <taxon>Spermatophyta</taxon>
        <taxon>Magnoliopsida</taxon>
        <taxon>Liliopsida</taxon>
        <taxon>Zingiberales</taxon>
        <taxon>Musaceae</taxon>
        <taxon>Ensete</taxon>
    </lineage>
</organism>
<evidence type="ECO:0000256" key="7">
    <source>
        <dbReference type="ARBA" id="ARBA00022989"/>
    </source>
</evidence>
<evidence type="ECO:0000256" key="8">
    <source>
        <dbReference type="ARBA" id="ARBA00023136"/>
    </source>
</evidence>
<dbReference type="Pfam" id="PF00069">
    <property type="entry name" value="Pkinase"/>
    <property type="match status" value="1"/>
</dbReference>
<comment type="subcellular location">
    <subcellularLocation>
        <location evidence="1">Membrane</location>
        <topology evidence="1">Single-pass membrane protein</topology>
    </subcellularLocation>
</comment>
<dbReference type="SUPFAM" id="SSF52058">
    <property type="entry name" value="L domain-like"/>
    <property type="match status" value="1"/>
</dbReference>
<dbReference type="GO" id="GO:0004672">
    <property type="term" value="F:protein kinase activity"/>
    <property type="evidence" value="ECO:0007669"/>
    <property type="project" value="InterPro"/>
</dbReference>
<dbReference type="InterPro" id="IPR000719">
    <property type="entry name" value="Prot_kinase_dom"/>
</dbReference>
<dbReference type="Gene3D" id="3.80.10.10">
    <property type="entry name" value="Ribonuclease Inhibitor"/>
    <property type="match status" value="2"/>
</dbReference>
<keyword evidence="4 11" id="KW-0812">Transmembrane</keyword>
<dbReference type="PROSITE" id="PS50011">
    <property type="entry name" value="PROTEIN_KINASE_DOM"/>
    <property type="match status" value="1"/>
</dbReference>
<evidence type="ECO:0000313" key="13">
    <source>
        <dbReference type="EMBL" id="KAJ8460414.1"/>
    </source>
</evidence>
<dbReference type="InterPro" id="IPR003591">
    <property type="entry name" value="Leu-rich_rpt_typical-subtyp"/>
</dbReference>
<dbReference type="Gene3D" id="3.30.200.20">
    <property type="entry name" value="Phosphorylase Kinase, domain 1"/>
    <property type="match status" value="1"/>
</dbReference>
<dbReference type="Pfam" id="PF00560">
    <property type="entry name" value="LRR_1"/>
    <property type="match status" value="3"/>
</dbReference>
<dbReference type="GO" id="GO:0016020">
    <property type="term" value="C:membrane"/>
    <property type="evidence" value="ECO:0007669"/>
    <property type="project" value="UniProtKB-SubCell"/>
</dbReference>
<dbReference type="Proteomes" id="UP001222027">
    <property type="component" value="Unassembled WGS sequence"/>
</dbReference>
<evidence type="ECO:0000256" key="4">
    <source>
        <dbReference type="ARBA" id="ARBA00022692"/>
    </source>
</evidence>
<dbReference type="Pfam" id="PF08263">
    <property type="entry name" value="LRRNT_2"/>
    <property type="match status" value="1"/>
</dbReference>
<accession>A0AAV8PU19</accession>
<evidence type="ECO:0000256" key="3">
    <source>
        <dbReference type="ARBA" id="ARBA00022614"/>
    </source>
</evidence>
<dbReference type="PANTHER" id="PTHR48007">
    <property type="entry name" value="LEUCINE-RICH REPEAT RECEPTOR-LIKE PROTEIN KINASE PXC1"/>
    <property type="match status" value="1"/>
</dbReference>
<dbReference type="Gene3D" id="1.10.510.10">
    <property type="entry name" value="Transferase(Phosphotransferase) domain 1"/>
    <property type="match status" value="1"/>
</dbReference>
<dbReference type="FunFam" id="3.80.10.10:FF:000041">
    <property type="entry name" value="LRR receptor-like serine/threonine-protein kinase ERECTA"/>
    <property type="match status" value="1"/>
</dbReference>
<dbReference type="InterPro" id="IPR013210">
    <property type="entry name" value="LRR_N_plant-typ"/>
</dbReference>
<keyword evidence="8 11" id="KW-0472">Membrane</keyword>
<dbReference type="InterPro" id="IPR001611">
    <property type="entry name" value="Leu-rich_rpt"/>
</dbReference>
<comment type="caution">
    <text evidence="13">The sequence shown here is derived from an EMBL/GenBank/DDBJ whole genome shotgun (WGS) entry which is preliminary data.</text>
</comment>
<feature type="domain" description="Protein kinase" evidence="12">
    <location>
        <begin position="555"/>
        <end position="858"/>
    </location>
</feature>
<dbReference type="InterPro" id="IPR046959">
    <property type="entry name" value="PRK1-6/SRF4-like"/>
</dbReference>
<dbReference type="InterPro" id="IPR032675">
    <property type="entry name" value="LRR_dom_sf"/>
</dbReference>
<dbReference type="AlphaFoldDB" id="A0AAV8PU19"/>
<keyword evidence="9" id="KW-0325">Glycoprotein</keyword>
<protein>
    <recommendedName>
        <fullName evidence="12">Protein kinase domain-containing protein</fullName>
    </recommendedName>
</protein>
<evidence type="ECO:0000256" key="9">
    <source>
        <dbReference type="ARBA" id="ARBA00023180"/>
    </source>
</evidence>
<evidence type="ECO:0000259" key="12">
    <source>
        <dbReference type="PROSITE" id="PS50011"/>
    </source>
</evidence>
<proteinExistence type="predicted"/>
<feature type="region of interest" description="Disordered" evidence="10">
    <location>
        <begin position="708"/>
        <end position="751"/>
    </location>
</feature>
<dbReference type="EMBL" id="JAQQAF010000009">
    <property type="protein sequence ID" value="KAJ8460414.1"/>
    <property type="molecule type" value="Genomic_DNA"/>
</dbReference>
<sequence>MTGESAGKCCSLQSDQLGDLVDYFSAITSFAWCLPQDHQPCNLGELSHRQQQFGSTLKAAALFMKGSEFRPWEVLCLSSLLLLLELVLGLNHDGVLLLHLKYSVVSDPIAALGDWNYDDATPCSWNGVMCMGYPDDVTTTLNWTATSFNGDGQASTASRVIGLVLPNSQLLGRIPPELGLVEHLRHLDLTGNALNGTIPPSIFNAPELRVLSLADNEITGELPELDGRTSSLQLLNLSDNALVGAVPAGLSLLPNLTVVALANNYLSGELPGGGLGGIEYLDLSSNLINASLPPDFGGQMLRYLNLSYNRIDGVIPPELASKIPDNATVDLAFNNLTGGIPQTGAFASQEPAAFAGNPDLCGKPLKNLCTIPSTLSNPPVTPSAPKSPPAFAAIPKNAAEGKSPSVSAQAQGGLRPAVIIAIAVGDVVGIGVLFAVLYYVYHVKKRKRLQQQQQQQQMKGVGAVGMREEQPPASSEPKGFGGLSCCVTKKGEEAEDSEETSDSSASSETEAEWEGPQKGAKGEAGGRTPPQQKQQEATLVAVDGETELEMDTLLTASAYILGATGSGIVYKAVLADGTALAVRRIGESSAIDKLKHFDALVRSIAKFRHPNVLRLRGYYWGADEKLLIHDHASNGSLANVSFTKKPGSSPFHLSWGSRLRIARGVARGLAYLHERKGVHGNVKPSNILLDADMEPKIGDFGLDRLTSGDGGHRLGTSARQFGSQRSMQSQSSLPDLSPPVAGVSPCGSSSAAPYQAPESLQNLKPNAKWDVYSLGVVLLELLAGRVLSEVELGQCNGGFAGEERNRVVRMADPGLRGEVEGKEEALLSCFKLGFACCAFNPQRRPSMKEAVQVLEKIVSTTSSSSSSS</sequence>
<evidence type="ECO:0000256" key="5">
    <source>
        <dbReference type="ARBA" id="ARBA00022729"/>
    </source>
</evidence>
<evidence type="ECO:0000256" key="11">
    <source>
        <dbReference type="SAM" id="Phobius"/>
    </source>
</evidence>